<feature type="domain" description="DUF4097" evidence="1">
    <location>
        <begin position="130"/>
        <end position="264"/>
    </location>
</feature>
<accession>A0A398BDH4</accession>
<dbReference type="Gene3D" id="2.160.20.120">
    <property type="match status" value="1"/>
</dbReference>
<evidence type="ECO:0000313" key="3">
    <source>
        <dbReference type="Proteomes" id="UP000266016"/>
    </source>
</evidence>
<sequence length="268" mass="29830">MINVKKLSIIALVLLAIGVVGGLFTYPSTIEADATMEEKIIKEEFTALKVDSDNARVEIIPTKDSEAKIELVTKGYKGSESTFTTEVEGDTLSVSFKLKEKWLFRFGFHTQSQHLKIFLPEKQYEAFTIKNGNGEVQIEQMKVNNLQVKIVNGEIELDTIVAKRVDVESTNGEIYLQGVEGDIIGSTTNGEILVETKDLDRRMQLTTTNGEIIVRTEKEPTNTTFDVEVTNGDINILDKYEGSTTIGKGKYVIKLKTTNGEITVAKLR</sequence>
<keyword evidence="3" id="KW-1185">Reference proteome</keyword>
<dbReference type="InterPro" id="IPR025164">
    <property type="entry name" value="Toastrack_DUF4097"/>
</dbReference>
<dbReference type="Pfam" id="PF13349">
    <property type="entry name" value="DUF4097"/>
    <property type="match status" value="1"/>
</dbReference>
<organism evidence="2 3">
    <name type="scientific">Peribacillus asahii</name>
    <dbReference type="NCBI Taxonomy" id="228899"/>
    <lineage>
        <taxon>Bacteria</taxon>
        <taxon>Bacillati</taxon>
        <taxon>Bacillota</taxon>
        <taxon>Bacilli</taxon>
        <taxon>Bacillales</taxon>
        <taxon>Bacillaceae</taxon>
        <taxon>Peribacillus</taxon>
    </lineage>
</organism>
<proteinExistence type="predicted"/>
<dbReference type="EMBL" id="QWVS01000008">
    <property type="protein sequence ID" value="RID88205.1"/>
    <property type="molecule type" value="Genomic_DNA"/>
</dbReference>
<protein>
    <recommendedName>
        <fullName evidence="1">DUF4097 domain-containing protein</fullName>
    </recommendedName>
</protein>
<evidence type="ECO:0000313" key="2">
    <source>
        <dbReference type="EMBL" id="RID88205.1"/>
    </source>
</evidence>
<comment type="caution">
    <text evidence="2">The sequence shown here is derived from an EMBL/GenBank/DDBJ whole genome shotgun (WGS) entry which is preliminary data.</text>
</comment>
<reference evidence="2 3" key="1">
    <citation type="submission" date="2018-08" db="EMBL/GenBank/DDBJ databases">
        <title>Bacillus jemisoniae sp. nov., Bacillus chryseoplanitiae sp. nov., Bacillus resnikiae sp. nov., and Bacillus frankliniae sp. nov., isolated from Viking spacecraft and associated surfaces.</title>
        <authorList>
            <person name="Seuylemezian A."/>
            <person name="Vaishampayan P."/>
        </authorList>
    </citation>
    <scope>NUCLEOTIDE SEQUENCE [LARGE SCALE GENOMIC DNA]</scope>
    <source>
        <strain evidence="2 3">MA001</strain>
    </source>
</reference>
<name>A0A398BDH4_9BACI</name>
<evidence type="ECO:0000259" key="1">
    <source>
        <dbReference type="Pfam" id="PF13349"/>
    </source>
</evidence>
<dbReference type="Proteomes" id="UP000266016">
    <property type="component" value="Unassembled WGS sequence"/>
</dbReference>
<dbReference type="RefSeq" id="WP_119115952.1">
    <property type="nucleotide sequence ID" value="NZ_QWVS01000008.1"/>
</dbReference>
<dbReference type="AlphaFoldDB" id="A0A398BDH4"/>
<gene>
    <name evidence="2" type="ORF">D1953_04405</name>
</gene>